<name>A0A6C0K6B6_9ZZZZ</name>
<evidence type="ECO:0000256" key="1">
    <source>
        <dbReference type="SAM" id="Phobius"/>
    </source>
</evidence>
<dbReference type="EMBL" id="MN740787">
    <property type="protein sequence ID" value="QHU11634.1"/>
    <property type="molecule type" value="Genomic_DNA"/>
</dbReference>
<protein>
    <submittedName>
        <fullName evidence="2">Uncharacterized protein</fullName>
    </submittedName>
</protein>
<evidence type="ECO:0000313" key="2">
    <source>
        <dbReference type="EMBL" id="QHU11634.1"/>
    </source>
</evidence>
<keyword evidence="1" id="KW-0472">Membrane</keyword>
<keyword evidence="1" id="KW-0812">Transmembrane</keyword>
<accession>A0A6C0K6B6</accession>
<reference evidence="2" key="1">
    <citation type="journal article" date="2020" name="Nature">
        <title>Giant virus diversity and host interactions through global metagenomics.</title>
        <authorList>
            <person name="Schulz F."/>
            <person name="Roux S."/>
            <person name="Paez-Espino D."/>
            <person name="Jungbluth S."/>
            <person name="Walsh D.A."/>
            <person name="Denef V.J."/>
            <person name="McMahon K.D."/>
            <person name="Konstantinidis K.T."/>
            <person name="Eloe-Fadrosh E.A."/>
            <person name="Kyrpides N.C."/>
            <person name="Woyke T."/>
        </authorList>
    </citation>
    <scope>NUCLEOTIDE SEQUENCE</scope>
    <source>
        <strain evidence="2">GVMAG-S-1101169-75</strain>
    </source>
</reference>
<organism evidence="2">
    <name type="scientific">viral metagenome</name>
    <dbReference type="NCBI Taxonomy" id="1070528"/>
    <lineage>
        <taxon>unclassified sequences</taxon>
        <taxon>metagenomes</taxon>
        <taxon>organismal metagenomes</taxon>
    </lineage>
</organism>
<keyword evidence="1" id="KW-1133">Transmembrane helix</keyword>
<sequence length="49" mass="5536">MEHVELMGGVGWVGLIITPLFFNFTIFFLSYEDSSLVHAGNNYNLINKS</sequence>
<feature type="transmembrane region" description="Helical" evidence="1">
    <location>
        <begin position="6"/>
        <end position="29"/>
    </location>
</feature>
<proteinExistence type="predicted"/>
<dbReference type="AlphaFoldDB" id="A0A6C0K6B6"/>